<evidence type="ECO:0000313" key="3">
    <source>
        <dbReference type="Proteomes" id="UP000178930"/>
    </source>
</evidence>
<dbReference type="EMBL" id="MHIB01000010">
    <property type="protein sequence ID" value="OGY44875.1"/>
    <property type="molecule type" value="Genomic_DNA"/>
</dbReference>
<evidence type="ECO:0000313" key="2">
    <source>
        <dbReference type="EMBL" id="OGY44875.1"/>
    </source>
</evidence>
<proteinExistence type="predicted"/>
<organism evidence="2 3">
    <name type="scientific">Candidatus Buchananbacteria bacterium RIFCSPHIGHO2_01_FULL_39_14</name>
    <dbReference type="NCBI Taxonomy" id="1797532"/>
    <lineage>
        <taxon>Bacteria</taxon>
        <taxon>Candidatus Buchananiibacteriota</taxon>
    </lineage>
</organism>
<feature type="compositionally biased region" description="Polar residues" evidence="1">
    <location>
        <begin position="66"/>
        <end position="89"/>
    </location>
</feature>
<dbReference type="STRING" id="1797532.A2729_01885"/>
<gene>
    <name evidence="2" type="ORF">A2729_01885</name>
</gene>
<dbReference type="Proteomes" id="UP000178930">
    <property type="component" value="Unassembled WGS sequence"/>
</dbReference>
<comment type="caution">
    <text evidence="2">The sequence shown here is derived from an EMBL/GenBank/DDBJ whole genome shotgun (WGS) entry which is preliminary data.</text>
</comment>
<protein>
    <submittedName>
        <fullName evidence="2">Uncharacterized protein</fullName>
    </submittedName>
</protein>
<dbReference type="AlphaFoldDB" id="A0A1G1XXP6"/>
<feature type="compositionally biased region" description="Basic and acidic residues" evidence="1">
    <location>
        <begin position="136"/>
        <end position="154"/>
    </location>
</feature>
<accession>A0A1G1XXP6</accession>
<feature type="region of interest" description="Disordered" evidence="1">
    <location>
        <begin position="136"/>
        <end position="181"/>
    </location>
</feature>
<name>A0A1G1XXP6_9BACT</name>
<feature type="region of interest" description="Disordered" evidence="1">
    <location>
        <begin position="65"/>
        <end position="94"/>
    </location>
</feature>
<sequence>MPQAPEKISKEVFKKTLSGNKNYLPQKVSRELKAAKMSHLLYRQGVSKAQAIKAIKHLQEKGTVSKFKSPSQLWQKADSSQRQMDQTAQAVEREKHVQANIAIDITEELAREESGKAKTNYNPKSALGRYLVDEIKDEAGKRQQQADDELEKRKQMFSRKLPSQKKPPMANSDKLKDLDID</sequence>
<reference evidence="2 3" key="1">
    <citation type="journal article" date="2016" name="Nat. Commun.">
        <title>Thousands of microbial genomes shed light on interconnected biogeochemical processes in an aquifer system.</title>
        <authorList>
            <person name="Anantharaman K."/>
            <person name="Brown C.T."/>
            <person name="Hug L.A."/>
            <person name="Sharon I."/>
            <person name="Castelle C.J."/>
            <person name="Probst A.J."/>
            <person name="Thomas B.C."/>
            <person name="Singh A."/>
            <person name="Wilkins M.J."/>
            <person name="Karaoz U."/>
            <person name="Brodie E.L."/>
            <person name="Williams K.H."/>
            <person name="Hubbard S.S."/>
            <person name="Banfield J.F."/>
        </authorList>
    </citation>
    <scope>NUCLEOTIDE SEQUENCE [LARGE SCALE GENOMIC DNA]</scope>
</reference>
<evidence type="ECO:0000256" key="1">
    <source>
        <dbReference type="SAM" id="MobiDB-lite"/>
    </source>
</evidence>